<name>A0ABD5Y1G6_9EURY</name>
<evidence type="ECO:0000256" key="3">
    <source>
        <dbReference type="PIRSR" id="PIRSR613078-1"/>
    </source>
</evidence>
<dbReference type="AlphaFoldDB" id="A0ABD5Y1G6"/>
<dbReference type="InterPro" id="IPR001345">
    <property type="entry name" value="PG/BPGM_mutase_AS"/>
</dbReference>
<evidence type="ECO:0000313" key="6">
    <source>
        <dbReference type="Proteomes" id="UP001596432"/>
    </source>
</evidence>
<dbReference type="RefSeq" id="WP_274321867.1">
    <property type="nucleotide sequence ID" value="NZ_CP118158.1"/>
</dbReference>
<feature type="active site" description="Proton donor/acceptor" evidence="3">
    <location>
        <position position="85"/>
    </location>
</feature>
<keyword evidence="2" id="KW-0413">Isomerase</keyword>
<feature type="binding site" evidence="4">
    <location>
        <begin position="9"/>
        <end position="16"/>
    </location>
    <ligand>
        <name>substrate</name>
    </ligand>
</feature>
<dbReference type="PROSITE" id="PS00175">
    <property type="entry name" value="PG_MUTASE"/>
    <property type="match status" value="1"/>
</dbReference>
<keyword evidence="6" id="KW-1185">Reference proteome</keyword>
<comment type="caution">
    <text evidence="5">The sequence shown here is derived from an EMBL/GenBank/DDBJ whole genome shotgun (WGS) entry which is preliminary data.</text>
</comment>
<dbReference type="Pfam" id="PF00300">
    <property type="entry name" value="His_Phos_1"/>
    <property type="match status" value="1"/>
</dbReference>
<evidence type="ECO:0000313" key="5">
    <source>
        <dbReference type="EMBL" id="MFC7140776.1"/>
    </source>
</evidence>
<feature type="binding site" evidence="4">
    <location>
        <position position="60"/>
    </location>
    <ligand>
        <name>substrate</name>
    </ligand>
</feature>
<evidence type="ECO:0000256" key="4">
    <source>
        <dbReference type="PIRSR" id="PIRSR613078-2"/>
    </source>
</evidence>
<dbReference type="Proteomes" id="UP001596432">
    <property type="component" value="Unassembled WGS sequence"/>
</dbReference>
<dbReference type="SMART" id="SM00855">
    <property type="entry name" value="PGAM"/>
    <property type="match status" value="1"/>
</dbReference>
<dbReference type="SUPFAM" id="SSF53254">
    <property type="entry name" value="Phosphoglycerate mutase-like"/>
    <property type="match status" value="1"/>
</dbReference>
<dbReference type="GeneID" id="78821082"/>
<reference evidence="5 6" key="1">
    <citation type="journal article" date="2019" name="Int. J. Syst. Evol. Microbiol.">
        <title>The Global Catalogue of Microorganisms (GCM) 10K type strain sequencing project: providing services to taxonomists for standard genome sequencing and annotation.</title>
        <authorList>
            <consortium name="The Broad Institute Genomics Platform"/>
            <consortium name="The Broad Institute Genome Sequencing Center for Infectious Disease"/>
            <person name="Wu L."/>
            <person name="Ma J."/>
        </authorList>
    </citation>
    <scope>NUCLEOTIDE SEQUENCE [LARGE SCALE GENOMIC DNA]</scope>
    <source>
        <strain evidence="5 6">XZYJT29</strain>
    </source>
</reference>
<sequence length="205" mass="22412">MTATLLLVRHGQTTWNRDGRIQGWADSTLTERGREQARALGSHLSAEYDVDRLVASDLRRTRETVGLLEEAGVGPDPEFERAWRERDFGDLQGLTRAEIAERIPEYDPDGSLLAVESVPGGESLSAFEERVLDGWERLVEELGEGETAAVVTHGGPIRAVVAAVSGRELAAVAPELSPTNCGVTEFRCATDYSVVRRDVTDHLSL</sequence>
<dbReference type="InterPro" id="IPR029033">
    <property type="entry name" value="His_PPase_superfam"/>
</dbReference>
<dbReference type="Gene3D" id="3.40.50.1240">
    <property type="entry name" value="Phosphoglycerate mutase-like"/>
    <property type="match status" value="1"/>
</dbReference>
<dbReference type="CDD" id="cd07067">
    <property type="entry name" value="HP_PGM_like"/>
    <property type="match status" value="1"/>
</dbReference>
<accession>A0ABD5Y1G6</accession>
<dbReference type="PANTHER" id="PTHR48100">
    <property type="entry name" value="BROAD-SPECIFICITY PHOSPHATASE YOR283W-RELATED"/>
    <property type="match status" value="1"/>
</dbReference>
<dbReference type="EMBL" id="JBHTAS010000001">
    <property type="protein sequence ID" value="MFC7140776.1"/>
    <property type="molecule type" value="Genomic_DNA"/>
</dbReference>
<feature type="active site" description="Tele-phosphohistidine intermediate" evidence="3">
    <location>
        <position position="10"/>
    </location>
</feature>
<evidence type="ECO:0000256" key="1">
    <source>
        <dbReference type="ARBA" id="ARBA00023152"/>
    </source>
</evidence>
<dbReference type="InterPro" id="IPR013078">
    <property type="entry name" value="His_Pase_superF_clade-1"/>
</dbReference>
<keyword evidence="1" id="KW-0324">Glycolysis</keyword>
<dbReference type="InterPro" id="IPR050275">
    <property type="entry name" value="PGM_Phosphatase"/>
</dbReference>
<organism evidence="5 6">
    <name type="scientific">Halosimplex aquaticum</name>
    <dbReference type="NCBI Taxonomy" id="3026162"/>
    <lineage>
        <taxon>Archaea</taxon>
        <taxon>Methanobacteriati</taxon>
        <taxon>Methanobacteriota</taxon>
        <taxon>Stenosarchaea group</taxon>
        <taxon>Halobacteria</taxon>
        <taxon>Halobacteriales</taxon>
        <taxon>Haloarculaceae</taxon>
        <taxon>Halosimplex</taxon>
    </lineage>
</organism>
<evidence type="ECO:0000256" key="2">
    <source>
        <dbReference type="ARBA" id="ARBA00023235"/>
    </source>
</evidence>
<gene>
    <name evidence="5" type="ORF">ACFQMA_13210</name>
</gene>
<protein>
    <submittedName>
        <fullName evidence="5">Histidine phosphatase family protein</fullName>
    </submittedName>
</protein>
<proteinExistence type="predicted"/>
<dbReference type="PANTHER" id="PTHR48100:SF1">
    <property type="entry name" value="HISTIDINE PHOSPHATASE FAMILY PROTEIN-RELATED"/>
    <property type="match status" value="1"/>
</dbReference>